<evidence type="ECO:0000313" key="4">
    <source>
        <dbReference type="Proteomes" id="UP000019484"/>
    </source>
</evidence>
<feature type="domain" description="Myb-like DNA-binding" evidence="2">
    <location>
        <begin position="8"/>
        <end position="56"/>
    </location>
</feature>
<dbReference type="InterPro" id="IPR054505">
    <property type="entry name" value="Myb_DNA-bind_8"/>
</dbReference>
<proteinExistence type="predicted"/>
<dbReference type="Pfam" id="PF22980">
    <property type="entry name" value="Myb_DNA-bind_8"/>
    <property type="match status" value="1"/>
</dbReference>
<evidence type="ECO:0000313" key="3">
    <source>
        <dbReference type="EMBL" id="EXJ83812.1"/>
    </source>
</evidence>
<dbReference type="Proteomes" id="UP000019484">
    <property type="component" value="Unassembled WGS sequence"/>
</dbReference>
<reference evidence="3 4" key="1">
    <citation type="submission" date="2013-03" db="EMBL/GenBank/DDBJ databases">
        <title>The Genome Sequence of Capronia coronata CBS 617.96.</title>
        <authorList>
            <consortium name="The Broad Institute Genomics Platform"/>
            <person name="Cuomo C."/>
            <person name="de Hoog S."/>
            <person name="Gorbushina A."/>
            <person name="Walker B."/>
            <person name="Young S.K."/>
            <person name="Zeng Q."/>
            <person name="Gargeya S."/>
            <person name="Fitzgerald M."/>
            <person name="Haas B."/>
            <person name="Abouelleil A."/>
            <person name="Allen A.W."/>
            <person name="Alvarado L."/>
            <person name="Arachchi H.M."/>
            <person name="Berlin A.M."/>
            <person name="Chapman S.B."/>
            <person name="Gainer-Dewar J."/>
            <person name="Goldberg J."/>
            <person name="Griggs A."/>
            <person name="Gujja S."/>
            <person name="Hansen M."/>
            <person name="Howarth C."/>
            <person name="Imamovic A."/>
            <person name="Ireland A."/>
            <person name="Larimer J."/>
            <person name="McCowan C."/>
            <person name="Murphy C."/>
            <person name="Pearson M."/>
            <person name="Poon T.W."/>
            <person name="Priest M."/>
            <person name="Roberts A."/>
            <person name="Saif S."/>
            <person name="Shea T."/>
            <person name="Sisk P."/>
            <person name="Sykes S."/>
            <person name="Wortman J."/>
            <person name="Nusbaum C."/>
            <person name="Birren B."/>
        </authorList>
    </citation>
    <scope>NUCLEOTIDE SEQUENCE [LARGE SCALE GENOMIC DNA]</scope>
    <source>
        <strain evidence="3 4">CBS 617.96</strain>
    </source>
</reference>
<sequence>MAPTKTESDDFKFIMTCIKHSADKIKPNFEEVAKEMGAKSANACYHRHWGILRKWGLTGSKNGVNGAAGPTTPGKKRKATPSKADKATSDISHDDENPAKKRKGIGFAGGRKGIVKDEPVDSQEDELAISKEEEATMNEDMGDDGQAFKVKAEEN</sequence>
<dbReference type="InterPro" id="IPR001005">
    <property type="entry name" value="SANT/Myb"/>
</dbReference>
<accession>W9XTD3</accession>
<dbReference type="CDD" id="cd00167">
    <property type="entry name" value="SANT"/>
    <property type="match status" value="1"/>
</dbReference>
<name>W9XTD3_9EURO</name>
<organism evidence="3 4">
    <name type="scientific">Capronia coronata CBS 617.96</name>
    <dbReference type="NCBI Taxonomy" id="1182541"/>
    <lineage>
        <taxon>Eukaryota</taxon>
        <taxon>Fungi</taxon>
        <taxon>Dikarya</taxon>
        <taxon>Ascomycota</taxon>
        <taxon>Pezizomycotina</taxon>
        <taxon>Eurotiomycetes</taxon>
        <taxon>Chaetothyriomycetidae</taxon>
        <taxon>Chaetothyriales</taxon>
        <taxon>Herpotrichiellaceae</taxon>
        <taxon>Capronia</taxon>
    </lineage>
</organism>
<comment type="caution">
    <text evidence="3">The sequence shown here is derived from an EMBL/GenBank/DDBJ whole genome shotgun (WGS) entry which is preliminary data.</text>
</comment>
<feature type="compositionally biased region" description="Basic and acidic residues" evidence="1">
    <location>
        <begin position="83"/>
        <end position="99"/>
    </location>
</feature>
<evidence type="ECO:0000256" key="1">
    <source>
        <dbReference type="SAM" id="MobiDB-lite"/>
    </source>
</evidence>
<dbReference type="AlphaFoldDB" id="W9XTD3"/>
<dbReference type="OrthoDB" id="4121160at2759"/>
<dbReference type="HOGENOM" id="CLU_126104_0_0_1"/>
<keyword evidence="4" id="KW-1185">Reference proteome</keyword>
<dbReference type="EMBL" id="AMWN01000006">
    <property type="protein sequence ID" value="EXJ83812.1"/>
    <property type="molecule type" value="Genomic_DNA"/>
</dbReference>
<dbReference type="GeneID" id="19162297"/>
<dbReference type="eggNOG" id="ENOG502T7DJ">
    <property type="taxonomic scope" value="Eukaryota"/>
</dbReference>
<dbReference type="RefSeq" id="XP_007726498.1">
    <property type="nucleotide sequence ID" value="XM_007728308.1"/>
</dbReference>
<feature type="region of interest" description="Disordered" evidence="1">
    <location>
        <begin position="56"/>
        <end position="155"/>
    </location>
</feature>
<evidence type="ECO:0000259" key="2">
    <source>
        <dbReference type="Pfam" id="PF22980"/>
    </source>
</evidence>
<gene>
    <name evidence="3" type="ORF">A1O1_07439</name>
</gene>
<protein>
    <recommendedName>
        <fullName evidence="2">Myb-like DNA-binding domain-containing protein</fullName>
    </recommendedName>
</protein>